<dbReference type="InterPro" id="IPR044094">
    <property type="entry name" value="AtsA-like_MBL-fold"/>
</dbReference>
<dbReference type="Pfam" id="PF12706">
    <property type="entry name" value="Lactamase_B_2"/>
    <property type="match status" value="1"/>
</dbReference>
<dbReference type="GO" id="GO:0042781">
    <property type="term" value="F:3'-tRNA processing endoribonuclease activity"/>
    <property type="evidence" value="ECO:0007669"/>
    <property type="project" value="TreeGrafter"/>
</dbReference>
<sequence>MRSTGLDRRHFLMGASSLGLALSLARPVKAQPSAKTRLILLGTKGGPRPTPKGRGNPAQVIVVNDVPYVIDCGSGVADKLILAGIPLPSLRHVFITHHHSDHNADYGNLLLLAWASGLKSRVDTWGPPPIAKMTRLFFEMNQYDIEVRIPDEGRPDLRKLVDVHEFDRAGVVMEDENVRVTAALVDHPPVTPAFAYRFDSADRSIVISGDTNYSEALITLAKGADVLVHEALYLPGLDRLLPKTANADRLREHIVAAHTSTEDVGRVAAAAGVKTVVLSHLVPGDDPSISDDDWTAGVRKHYDGKVIVGRDLMEI</sequence>
<dbReference type="RefSeq" id="WP_101253045.1">
    <property type="nucleotide sequence ID" value="NZ_PIUM01000037.1"/>
</dbReference>
<dbReference type="AlphaFoldDB" id="A0A2N3PP22"/>
<feature type="domain" description="Metallo-beta-lactamase" evidence="2">
    <location>
        <begin position="55"/>
        <end position="258"/>
    </location>
</feature>
<keyword evidence="4" id="KW-1185">Reference proteome</keyword>
<reference evidence="4" key="1">
    <citation type="submission" date="2017-12" db="EMBL/GenBank/DDBJ databases">
        <title>Draft genome sequence of Telmatospirillum siberiense 26-4b1T, an acidotolerant peatland alphaproteobacterium potentially involved in sulfur cycling.</title>
        <authorList>
            <person name="Hausmann B."/>
            <person name="Pjevac P."/>
            <person name="Schreck K."/>
            <person name="Herbold C.W."/>
            <person name="Daims H."/>
            <person name="Wagner M."/>
            <person name="Pester M."/>
            <person name="Loy A."/>
        </authorList>
    </citation>
    <scope>NUCLEOTIDE SEQUENCE [LARGE SCALE GENOMIC DNA]</scope>
    <source>
        <strain evidence="4">26-4b1</strain>
    </source>
</reference>
<dbReference type="PANTHER" id="PTHR46018">
    <property type="entry name" value="ZINC PHOSPHODIESTERASE ELAC PROTEIN 1"/>
    <property type="match status" value="1"/>
</dbReference>
<dbReference type="OrthoDB" id="9803916at2"/>
<dbReference type="Gene3D" id="3.60.15.10">
    <property type="entry name" value="Ribonuclease Z/Hydroxyacylglutathione hydrolase-like"/>
    <property type="match status" value="1"/>
</dbReference>
<dbReference type="PANTHER" id="PTHR46018:SF2">
    <property type="entry name" value="ZINC PHOSPHODIESTERASE ELAC PROTEIN 1"/>
    <property type="match status" value="1"/>
</dbReference>
<dbReference type="InterPro" id="IPR036866">
    <property type="entry name" value="RibonucZ/Hydroxyglut_hydro"/>
</dbReference>
<dbReference type="InterPro" id="IPR006311">
    <property type="entry name" value="TAT_signal"/>
</dbReference>
<evidence type="ECO:0000256" key="1">
    <source>
        <dbReference type="ARBA" id="ARBA00022801"/>
    </source>
</evidence>
<dbReference type="InterPro" id="IPR001279">
    <property type="entry name" value="Metallo-B-lactamas"/>
</dbReference>
<gene>
    <name evidence="3" type="ORF">CWS72_23045</name>
</gene>
<organism evidence="3 4">
    <name type="scientific">Telmatospirillum siberiense</name>
    <dbReference type="NCBI Taxonomy" id="382514"/>
    <lineage>
        <taxon>Bacteria</taxon>
        <taxon>Pseudomonadati</taxon>
        <taxon>Pseudomonadota</taxon>
        <taxon>Alphaproteobacteria</taxon>
        <taxon>Rhodospirillales</taxon>
        <taxon>Rhodospirillaceae</taxon>
        <taxon>Telmatospirillum</taxon>
    </lineage>
</organism>
<proteinExistence type="predicted"/>
<dbReference type="Proteomes" id="UP000233293">
    <property type="component" value="Unassembled WGS sequence"/>
</dbReference>
<protein>
    <submittedName>
        <fullName evidence="3">MBL fold metallo-hydrolase</fullName>
    </submittedName>
</protein>
<comment type="caution">
    <text evidence="3">The sequence shown here is derived from an EMBL/GenBank/DDBJ whole genome shotgun (WGS) entry which is preliminary data.</text>
</comment>
<dbReference type="PROSITE" id="PS51318">
    <property type="entry name" value="TAT"/>
    <property type="match status" value="1"/>
</dbReference>
<dbReference type="SMART" id="SM00849">
    <property type="entry name" value="Lactamase_B"/>
    <property type="match status" value="1"/>
</dbReference>
<dbReference type="EMBL" id="PIUM01000037">
    <property type="protein sequence ID" value="PKU22161.1"/>
    <property type="molecule type" value="Genomic_DNA"/>
</dbReference>
<keyword evidence="1 3" id="KW-0378">Hydrolase</keyword>
<accession>A0A2N3PP22</accession>
<name>A0A2N3PP22_9PROT</name>
<dbReference type="SUPFAM" id="SSF56281">
    <property type="entry name" value="Metallo-hydrolase/oxidoreductase"/>
    <property type="match status" value="1"/>
</dbReference>
<evidence type="ECO:0000259" key="2">
    <source>
        <dbReference type="SMART" id="SM00849"/>
    </source>
</evidence>
<dbReference type="CDD" id="cd07719">
    <property type="entry name" value="arylsulfatase_AtsA-like_MBL-fold"/>
    <property type="match status" value="1"/>
</dbReference>
<evidence type="ECO:0000313" key="4">
    <source>
        <dbReference type="Proteomes" id="UP000233293"/>
    </source>
</evidence>
<evidence type="ECO:0000313" key="3">
    <source>
        <dbReference type="EMBL" id="PKU22161.1"/>
    </source>
</evidence>